<keyword evidence="1" id="KW-0812">Transmembrane</keyword>
<proteinExistence type="predicted"/>
<evidence type="ECO:0000256" key="1">
    <source>
        <dbReference type="SAM" id="Phobius"/>
    </source>
</evidence>
<dbReference type="EMBL" id="LR796761">
    <property type="protein sequence ID" value="CAB4164288.1"/>
    <property type="molecule type" value="Genomic_DNA"/>
</dbReference>
<feature type="transmembrane region" description="Helical" evidence="1">
    <location>
        <begin position="55"/>
        <end position="72"/>
    </location>
</feature>
<protein>
    <submittedName>
        <fullName evidence="2">Uncharacterized protein</fullName>
    </submittedName>
</protein>
<evidence type="ECO:0000313" key="2">
    <source>
        <dbReference type="EMBL" id="CAB4164288.1"/>
    </source>
</evidence>
<accession>A0A6J5P4P9</accession>
<gene>
    <name evidence="2" type="ORF">UFOVP830_20</name>
</gene>
<reference evidence="2" key="1">
    <citation type="submission" date="2020-04" db="EMBL/GenBank/DDBJ databases">
        <authorList>
            <person name="Chiriac C."/>
            <person name="Salcher M."/>
            <person name="Ghai R."/>
            <person name="Kavagutti S V."/>
        </authorList>
    </citation>
    <scope>NUCLEOTIDE SEQUENCE</scope>
</reference>
<organism evidence="2">
    <name type="scientific">uncultured Caudovirales phage</name>
    <dbReference type="NCBI Taxonomy" id="2100421"/>
    <lineage>
        <taxon>Viruses</taxon>
        <taxon>Duplodnaviria</taxon>
        <taxon>Heunggongvirae</taxon>
        <taxon>Uroviricota</taxon>
        <taxon>Caudoviricetes</taxon>
        <taxon>Peduoviridae</taxon>
        <taxon>Maltschvirus</taxon>
        <taxon>Maltschvirus maltsch</taxon>
    </lineage>
</organism>
<keyword evidence="1" id="KW-0472">Membrane</keyword>
<keyword evidence="1" id="KW-1133">Transmembrane helix</keyword>
<sequence>MDIDPVKYGVMWERVQNNDRRFDDISKKIDKMEGDIEQLLALANQAKGGVQVGKIISGIVGGAIAFVADWLFRK</sequence>
<name>A0A6J5P4P9_9CAUD</name>